<evidence type="ECO:0000313" key="11">
    <source>
        <dbReference type="Proteomes" id="UP000239406"/>
    </source>
</evidence>
<comment type="cofactor">
    <cofactor evidence="1">
        <name>FAD</name>
        <dbReference type="ChEBI" id="CHEBI:57692"/>
    </cofactor>
</comment>
<evidence type="ECO:0000256" key="5">
    <source>
        <dbReference type="ARBA" id="ARBA00023002"/>
    </source>
</evidence>
<dbReference type="Gene3D" id="1.10.540.10">
    <property type="entry name" value="Acyl-CoA dehydrogenase/oxidase, N-terminal domain"/>
    <property type="match status" value="1"/>
</dbReference>
<dbReference type="AlphaFoldDB" id="A0A2S5T5T8"/>
<reference evidence="10 12" key="2">
    <citation type="submission" date="2019-03" db="EMBL/GenBank/DDBJ databases">
        <title>Genomic Encyclopedia of Type Strains, Phase IV (KMG-IV): sequencing the most valuable type-strain genomes for metagenomic binning, comparative biology and taxonomic classification.</title>
        <authorList>
            <person name="Goeker M."/>
        </authorList>
    </citation>
    <scope>NUCLEOTIDE SEQUENCE [LARGE SCALE GENOMIC DNA]</scope>
    <source>
        <strain evidence="10 12">DSM 15264</strain>
    </source>
</reference>
<sequence>MSDTRYLDWPFFEERHRRLVQALDAWAQERLPGAAHGADVDATCRTLVRLLGEGGWLRHAVADGTAPIDTRAICLIRETLARHDGLADFAFAMQGLGSGAISLEGTPGQRAHWLPRVARGEVICAFALSEPEAGSDVAAMQCAAREEGGQVVLDGEKTWISNGGIADLYVVFARTGEAPGARGISAFIVEAGTPGFEIAERIDVIAPHPLARLRFSGCRIPAANRLGMPGAGFKLAMRTLDVFRTSVAAAALGFARRALDEALQRATTRRMFNQTLADFQLTQARLAQMATTIDSAALLTYRAAWLRDQGQSVTQEAAMAKMAATEGAQQVIDAAVQMWGGLGVTSGQTVERLYREIRALRIYEGATEVQQLIIARELLKAARA</sequence>
<evidence type="ECO:0000313" key="12">
    <source>
        <dbReference type="Proteomes" id="UP000294772"/>
    </source>
</evidence>
<dbReference type="InterPro" id="IPR009100">
    <property type="entry name" value="AcylCoA_DH/oxidase_NM_dom_sf"/>
</dbReference>
<comment type="caution">
    <text evidence="9">The sequence shown here is derived from an EMBL/GenBank/DDBJ whole genome shotgun (WGS) entry which is preliminary data.</text>
</comment>
<keyword evidence="3" id="KW-0285">Flavoprotein</keyword>
<feature type="domain" description="Acyl-CoA dehydrogenase/oxidase C-terminal" evidence="6">
    <location>
        <begin position="230"/>
        <end position="379"/>
    </location>
</feature>
<feature type="domain" description="Acyl-CoA oxidase/dehydrogenase middle" evidence="7">
    <location>
        <begin position="125"/>
        <end position="216"/>
    </location>
</feature>
<evidence type="ECO:0000313" key="9">
    <source>
        <dbReference type="EMBL" id="PPE70363.1"/>
    </source>
</evidence>
<dbReference type="Proteomes" id="UP000239406">
    <property type="component" value="Unassembled WGS sequence"/>
</dbReference>
<reference evidence="9 11" key="1">
    <citation type="submission" date="2018-02" db="EMBL/GenBank/DDBJ databases">
        <title>Reclassifiation of [Polyangium] brachysporum DSM 7029 as Guopingzhaonella breviflexa gen. nov., sp. nov., a member of the family Comamonadaceae.</title>
        <authorList>
            <person name="Tang B."/>
        </authorList>
    </citation>
    <scope>NUCLEOTIDE SEQUENCE [LARGE SCALE GENOMIC DNA]</scope>
    <source>
        <strain evidence="9 11">DSM 15344</strain>
    </source>
</reference>
<dbReference type="EMBL" id="SLXF01000005">
    <property type="protein sequence ID" value="TCP07056.1"/>
    <property type="molecule type" value="Genomic_DNA"/>
</dbReference>
<dbReference type="Gene3D" id="1.20.140.10">
    <property type="entry name" value="Butyryl-CoA Dehydrogenase, subunit A, domain 3"/>
    <property type="match status" value="1"/>
</dbReference>
<dbReference type="FunFam" id="2.40.110.10:FF:000002">
    <property type="entry name" value="Acyl-CoA dehydrogenase fadE12"/>
    <property type="match status" value="1"/>
</dbReference>
<dbReference type="SUPFAM" id="SSF56645">
    <property type="entry name" value="Acyl-CoA dehydrogenase NM domain-like"/>
    <property type="match status" value="1"/>
</dbReference>
<keyword evidence="5" id="KW-0560">Oxidoreductase</keyword>
<organism evidence="9 11">
    <name type="scientific">Caldimonas thermodepolymerans</name>
    <dbReference type="NCBI Taxonomy" id="215580"/>
    <lineage>
        <taxon>Bacteria</taxon>
        <taxon>Pseudomonadati</taxon>
        <taxon>Pseudomonadota</taxon>
        <taxon>Betaproteobacteria</taxon>
        <taxon>Burkholderiales</taxon>
        <taxon>Sphaerotilaceae</taxon>
        <taxon>Caldimonas</taxon>
    </lineage>
</organism>
<dbReference type="PANTHER" id="PTHR43884">
    <property type="entry name" value="ACYL-COA DEHYDROGENASE"/>
    <property type="match status" value="1"/>
</dbReference>
<accession>A0A2S5T5T8</accession>
<dbReference type="InterPro" id="IPR037069">
    <property type="entry name" value="AcylCoA_DH/ox_N_sf"/>
</dbReference>
<dbReference type="InterPro" id="IPR013786">
    <property type="entry name" value="AcylCoA_DH/ox_N"/>
</dbReference>
<evidence type="ECO:0000256" key="3">
    <source>
        <dbReference type="ARBA" id="ARBA00022630"/>
    </source>
</evidence>
<dbReference type="InterPro" id="IPR036250">
    <property type="entry name" value="AcylCo_DH-like_C"/>
</dbReference>
<dbReference type="FunFam" id="1.20.140.10:FF:000001">
    <property type="entry name" value="Acyl-CoA dehydrogenase"/>
    <property type="match status" value="1"/>
</dbReference>
<dbReference type="InterPro" id="IPR009075">
    <property type="entry name" value="AcylCo_DH/oxidase_C"/>
</dbReference>
<proteinExistence type="inferred from homology"/>
<dbReference type="GO" id="GO:0003995">
    <property type="term" value="F:acyl-CoA dehydrogenase activity"/>
    <property type="evidence" value="ECO:0007669"/>
    <property type="project" value="InterPro"/>
</dbReference>
<evidence type="ECO:0000259" key="6">
    <source>
        <dbReference type="Pfam" id="PF00441"/>
    </source>
</evidence>
<name>A0A2S5T5T8_9BURK</name>
<evidence type="ECO:0000313" key="10">
    <source>
        <dbReference type="EMBL" id="TCP07056.1"/>
    </source>
</evidence>
<dbReference type="PANTHER" id="PTHR43884:SF22">
    <property type="entry name" value="BLR3437 PROTEIN"/>
    <property type="match status" value="1"/>
</dbReference>
<dbReference type="InterPro" id="IPR046373">
    <property type="entry name" value="Acyl-CoA_Oxase/DH_mid-dom_sf"/>
</dbReference>
<evidence type="ECO:0000259" key="7">
    <source>
        <dbReference type="Pfam" id="PF02770"/>
    </source>
</evidence>
<dbReference type="RefSeq" id="WP_104356914.1">
    <property type="nucleotide sequence ID" value="NZ_CP064338.1"/>
</dbReference>
<dbReference type="EMBL" id="PSNY01000006">
    <property type="protein sequence ID" value="PPE70363.1"/>
    <property type="molecule type" value="Genomic_DNA"/>
</dbReference>
<keyword evidence="11" id="KW-1185">Reference proteome</keyword>
<gene>
    <name evidence="9" type="ORF">C1702_06690</name>
    <name evidence="10" type="ORF">EV676_10576</name>
</gene>
<feature type="domain" description="Acyl-CoA dehydrogenase/oxidase N-terminal" evidence="8">
    <location>
        <begin position="14"/>
        <end position="121"/>
    </location>
</feature>
<dbReference type="InterPro" id="IPR006089">
    <property type="entry name" value="Acyl-CoA_DH_CS"/>
</dbReference>
<dbReference type="Pfam" id="PF02771">
    <property type="entry name" value="Acyl-CoA_dh_N"/>
    <property type="match status" value="1"/>
</dbReference>
<dbReference type="PROSITE" id="PS00072">
    <property type="entry name" value="ACYL_COA_DH_1"/>
    <property type="match status" value="1"/>
</dbReference>
<dbReference type="Proteomes" id="UP000294772">
    <property type="component" value="Unassembled WGS sequence"/>
</dbReference>
<dbReference type="InterPro" id="IPR006091">
    <property type="entry name" value="Acyl-CoA_Oxase/DH_mid-dom"/>
</dbReference>
<evidence type="ECO:0000256" key="2">
    <source>
        <dbReference type="ARBA" id="ARBA00009347"/>
    </source>
</evidence>
<dbReference type="Pfam" id="PF02770">
    <property type="entry name" value="Acyl-CoA_dh_M"/>
    <property type="match status" value="1"/>
</dbReference>
<evidence type="ECO:0000259" key="8">
    <source>
        <dbReference type="Pfam" id="PF02771"/>
    </source>
</evidence>
<comment type="similarity">
    <text evidence="2">Belongs to the acyl-CoA dehydrogenase family.</text>
</comment>
<evidence type="ECO:0000256" key="1">
    <source>
        <dbReference type="ARBA" id="ARBA00001974"/>
    </source>
</evidence>
<dbReference type="SUPFAM" id="SSF47203">
    <property type="entry name" value="Acyl-CoA dehydrogenase C-terminal domain-like"/>
    <property type="match status" value="1"/>
</dbReference>
<dbReference type="GO" id="GO:0050660">
    <property type="term" value="F:flavin adenine dinucleotide binding"/>
    <property type="evidence" value="ECO:0007669"/>
    <property type="project" value="InterPro"/>
</dbReference>
<dbReference type="OrthoDB" id="9770681at2"/>
<keyword evidence="4" id="KW-0274">FAD</keyword>
<protein>
    <submittedName>
        <fullName evidence="9">Acyl-CoA dehydrogenase</fullName>
    </submittedName>
</protein>
<dbReference type="Gene3D" id="2.40.110.10">
    <property type="entry name" value="Butyryl-CoA Dehydrogenase, subunit A, domain 2"/>
    <property type="match status" value="1"/>
</dbReference>
<dbReference type="Pfam" id="PF00441">
    <property type="entry name" value="Acyl-CoA_dh_1"/>
    <property type="match status" value="1"/>
</dbReference>
<evidence type="ECO:0000256" key="4">
    <source>
        <dbReference type="ARBA" id="ARBA00022827"/>
    </source>
</evidence>